<dbReference type="CDD" id="cd19531">
    <property type="entry name" value="LCL_NRPS-like"/>
    <property type="match status" value="1"/>
</dbReference>
<dbReference type="PROSITE" id="PS50075">
    <property type="entry name" value="CARRIER"/>
    <property type="match status" value="4"/>
</dbReference>
<dbReference type="InterPro" id="IPR015421">
    <property type="entry name" value="PyrdxlP-dep_Trfase_major"/>
</dbReference>
<dbReference type="InterPro" id="IPR001242">
    <property type="entry name" value="Condensation_dom"/>
</dbReference>
<keyword evidence="1" id="KW-0596">Phosphopantetheine</keyword>
<feature type="domain" description="Carrier" evidence="6">
    <location>
        <begin position="2582"/>
        <end position="2657"/>
    </location>
</feature>
<dbReference type="Gene3D" id="1.10.1200.10">
    <property type="entry name" value="ACP-like"/>
    <property type="match status" value="4"/>
</dbReference>
<dbReference type="PROSITE" id="PS00455">
    <property type="entry name" value="AMP_BINDING"/>
    <property type="match status" value="2"/>
</dbReference>
<dbReference type="Gene3D" id="3.30.70.3290">
    <property type="match status" value="1"/>
</dbReference>
<evidence type="ECO:0000313" key="8">
    <source>
        <dbReference type="EMBL" id="SNR80185.1"/>
    </source>
</evidence>
<accession>A0A238Z9I4</accession>
<dbReference type="GO" id="GO:0030170">
    <property type="term" value="F:pyridoxal phosphate binding"/>
    <property type="evidence" value="ECO:0007669"/>
    <property type="project" value="InterPro"/>
</dbReference>
<dbReference type="Pfam" id="PF00698">
    <property type="entry name" value="Acyl_transf_1"/>
    <property type="match status" value="1"/>
</dbReference>
<dbReference type="InterPro" id="IPR023213">
    <property type="entry name" value="CAT-like_dom_sf"/>
</dbReference>
<gene>
    <name evidence="8" type="ORF">SAMN06265370_1274</name>
</gene>
<dbReference type="SUPFAM" id="SSF55048">
    <property type="entry name" value="Probable ACP-binding domain of malonyl-CoA ACP transacylase"/>
    <property type="match status" value="1"/>
</dbReference>
<dbReference type="Pfam" id="PF00109">
    <property type="entry name" value="ketoacyl-synt"/>
    <property type="match status" value="1"/>
</dbReference>
<dbReference type="GO" id="GO:0043041">
    <property type="term" value="P:amino acid activation for nonribosomal peptide biosynthetic process"/>
    <property type="evidence" value="ECO:0007669"/>
    <property type="project" value="TreeGrafter"/>
</dbReference>
<dbReference type="Gene3D" id="3.40.47.10">
    <property type="match status" value="1"/>
</dbReference>
<keyword evidence="3" id="KW-0808">Transferase</keyword>
<dbReference type="GO" id="GO:0005737">
    <property type="term" value="C:cytoplasm"/>
    <property type="evidence" value="ECO:0007669"/>
    <property type="project" value="TreeGrafter"/>
</dbReference>
<dbReference type="InterPro" id="IPR000873">
    <property type="entry name" value="AMP-dep_synth/lig_dom"/>
</dbReference>
<organism evidence="8 9">
    <name type="scientific">Puniceibacterium sediminis</name>
    <dbReference type="NCBI Taxonomy" id="1608407"/>
    <lineage>
        <taxon>Bacteria</taxon>
        <taxon>Pseudomonadati</taxon>
        <taxon>Pseudomonadota</taxon>
        <taxon>Alphaproteobacteria</taxon>
        <taxon>Rhodobacterales</taxon>
        <taxon>Paracoccaceae</taxon>
        <taxon>Puniceibacterium</taxon>
    </lineage>
</organism>
<dbReference type="InterPro" id="IPR001227">
    <property type="entry name" value="Ac_transferase_dom_sf"/>
</dbReference>
<dbReference type="InterPro" id="IPR045851">
    <property type="entry name" value="AMP-bd_C_sf"/>
</dbReference>
<dbReference type="FunFam" id="3.40.50.12780:FF:000012">
    <property type="entry name" value="Non-ribosomal peptide synthetase"/>
    <property type="match status" value="1"/>
</dbReference>
<dbReference type="InterPro" id="IPR014043">
    <property type="entry name" value="Acyl_transferase_dom"/>
</dbReference>
<dbReference type="InterPro" id="IPR020841">
    <property type="entry name" value="PKS_Beta-ketoAc_synthase_dom"/>
</dbReference>
<dbReference type="InterPro" id="IPR036736">
    <property type="entry name" value="ACP-like_sf"/>
</dbReference>
<dbReference type="InterPro" id="IPR016036">
    <property type="entry name" value="Malonyl_transacylase_ACP-bd"/>
</dbReference>
<dbReference type="InterPro" id="IPR020806">
    <property type="entry name" value="PKS_PP-bd"/>
</dbReference>
<keyword evidence="9" id="KW-1185">Reference proteome</keyword>
<name>A0A238Z9I4_9RHOB</name>
<dbReference type="GO" id="GO:0031177">
    <property type="term" value="F:phosphopantetheine binding"/>
    <property type="evidence" value="ECO:0007669"/>
    <property type="project" value="InterPro"/>
</dbReference>
<dbReference type="InterPro" id="IPR042099">
    <property type="entry name" value="ANL_N_sf"/>
</dbReference>
<dbReference type="InterPro" id="IPR005814">
    <property type="entry name" value="Aminotrans_3"/>
</dbReference>
<dbReference type="InterPro" id="IPR020845">
    <property type="entry name" value="AMP-binding_CS"/>
</dbReference>
<dbReference type="Pfam" id="PF02801">
    <property type="entry name" value="Ketoacyl-synt_C"/>
    <property type="match status" value="1"/>
</dbReference>
<evidence type="ECO:0000259" key="7">
    <source>
        <dbReference type="PROSITE" id="PS52004"/>
    </source>
</evidence>
<dbReference type="SMART" id="SM00827">
    <property type="entry name" value="PKS_AT"/>
    <property type="match status" value="1"/>
</dbReference>
<dbReference type="SMART" id="SM00825">
    <property type="entry name" value="PKS_KS"/>
    <property type="match status" value="1"/>
</dbReference>
<dbReference type="InterPro" id="IPR014031">
    <property type="entry name" value="Ketoacyl_synth_C"/>
</dbReference>
<dbReference type="InterPro" id="IPR016035">
    <property type="entry name" value="Acyl_Trfase/lysoPLipase"/>
</dbReference>
<dbReference type="PROSITE" id="PS52004">
    <property type="entry name" value="KS3_2"/>
    <property type="match status" value="1"/>
</dbReference>
<dbReference type="SMART" id="SM00823">
    <property type="entry name" value="PKS_PP"/>
    <property type="match status" value="4"/>
</dbReference>
<dbReference type="Pfam" id="PF00202">
    <property type="entry name" value="Aminotran_3"/>
    <property type="match status" value="1"/>
</dbReference>
<keyword evidence="2" id="KW-0597">Phosphoprotein</keyword>
<evidence type="ECO:0000256" key="1">
    <source>
        <dbReference type="ARBA" id="ARBA00022450"/>
    </source>
</evidence>
<feature type="domain" description="Carrier" evidence="6">
    <location>
        <begin position="4053"/>
        <end position="4128"/>
    </location>
</feature>
<dbReference type="NCBIfam" id="TIGR01733">
    <property type="entry name" value="AA-adenyl-dom"/>
    <property type="match status" value="1"/>
</dbReference>
<dbReference type="Gene3D" id="3.40.50.12780">
    <property type="entry name" value="N-terminal domain of ligase-like"/>
    <property type="match status" value="2"/>
</dbReference>
<reference evidence="8 9" key="1">
    <citation type="submission" date="2017-06" db="EMBL/GenBank/DDBJ databases">
        <authorList>
            <person name="Kim H.J."/>
            <person name="Triplett B.A."/>
        </authorList>
    </citation>
    <scope>NUCLEOTIDE SEQUENCE [LARGE SCALE GENOMIC DNA]</scope>
    <source>
        <strain evidence="8 9">DSM 29052</strain>
    </source>
</reference>
<dbReference type="Gene3D" id="3.30.300.30">
    <property type="match status" value="2"/>
</dbReference>
<evidence type="ECO:0000256" key="4">
    <source>
        <dbReference type="ARBA" id="ARBA00022898"/>
    </source>
</evidence>
<dbReference type="EMBL" id="FZNN01000027">
    <property type="protein sequence ID" value="SNR80185.1"/>
    <property type="molecule type" value="Genomic_DNA"/>
</dbReference>
<dbReference type="Pfam" id="PF00668">
    <property type="entry name" value="Condensation"/>
    <property type="match status" value="3"/>
</dbReference>
<dbReference type="GO" id="GO:0044550">
    <property type="term" value="P:secondary metabolite biosynthetic process"/>
    <property type="evidence" value="ECO:0007669"/>
    <property type="project" value="TreeGrafter"/>
</dbReference>
<feature type="domain" description="Carrier" evidence="6">
    <location>
        <begin position="1540"/>
        <end position="1615"/>
    </location>
</feature>
<dbReference type="InterPro" id="IPR015422">
    <property type="entry name" value="PyrdxlP-dep_Trfase_small"/>
</dbReference>
<dbReference type="SUPFAM" id="SSF52151">
    <property type="entry name" value="FabD/lysophospholipase-like"/>
    <property type="match status" value="1"/>
</dbReference>
<dbReference type="SUPFAM" id="SSF56801">
    <property type="entry name" value="Acetyl-CoA synthetase-like"/>
    <property type="match status" value="2"/>
</dbReference>
<dbReference type="CDD" id="cd05930">
    <property type="entry name" value="A_NRPS"/>
    <property type="match status" value="1"/>
</dbReference>
<dbReference type="SUPFAM" id="SSF53383">
    <property type="entry name" value="PLP-dependent transferases"/>
    <property type="match status" value="1"/>
</dbReference>
<protein>
    <submittedName>
        <fullName evidence="8">Amino acid adenylation domain-containing protein</fullName>
    </submittedName>
</protein>
<dbReference type="Gene3D" id="3.30.559.30">
    <property type="entry name" value="Nonribosomal peptide synthetase, condensation domain"/>
    <property type="match status" value="4"/>
</dbReference>
<dbReference type="Gene3D" id="3.30.70.250">
    <property type="entry name" value="Malonyl-CoA ACP transacylase, ACP-binding"/>
    <property type="match status" value="1"/>
</dbReference>
<dbReference type="Gene3D" id="3.90.1150.10">
    <property type="entry name" value="Aspartate Aminotransferase, domain 1"/>
    <property type="match status" value="1"/>
</dbReference>
<evidence type="ECO:0000259" key="6">
    <source>
        <dbReference type="PROSITE" id="PS50075"/>
    </source>
</evidence>
<sequence>MIARAGVATVTRRNRAGEDMTLNAAELEDSARTLALQLTAAGAKAGDCVLLVNSDPMAFVCGFWACQAAGLTAVSMPPMGTKVQVERTRAALGVLGRAWVLTEDPAAREALEDADEVIGAFVMTGDRFDHLEGTVNAYLTRAEKVCTTDPEAIAVIMFSSGSTGDPKGVELSHRAILAQTVMLRDALGLSARDCFVNWMPMSHDFGLFHFHILPLLSGLPQVLMATEDFARRPVSWLRALHDHGGTVTGGPNLALQMVTNLLKPQRAAQLDLRRLRCITLGAEPLDPAVLRAFARCLQPAGLEPTALWPAYGLAEATLVISMRSGLETVHVARRALEPGQRIEPLTHDDPEAVELPLLGKPVLGAKLRIVDEAETPLAEGTVGHLQVRCDSLMRGYRNRPDHSKQALRAGGWLATGDIGFLQKGQFVMVGRAKDVIISGGRNYHPADLERIALGAPGLSPMHQVAIAQGRDPAGGGIRTLAFLRGRWHPDSAESLQEVIADHVVAQTGVVLDHVFVVRDLPRTTSGKLQRHALARAFEQGAYADQLSGESDAVALRGAPLRRAISDGNVAAVTARICEEAALLSGTLVDATTGLMDQGLSSRQAVALCARLGAWLGLELSIAQLFDHPSPRALAQALIRDTASLDADAVMSTPQSSEDARIAVIGYGCRFPGGDSPAEFWDLLTTPRPVVRPIPEDRWGKAAGDSMLPPAALLSQIDEFDAGLFGLARGEAEAMNPVQRLLLQVLWQALEHAGLDATQLRGQRVGLFVGLSDSGLATGRGEIIADGDALAAYAVSGSAGSIAVGRMAHLFDFRGAALAVDTACSSSIVALDLAAQALRQGRCDLAIAGGANLILSPDLHAGLHRMGALSSDGLCKTFDASANGYGRGEGAGLVVLKRLDEALRDQDNLRAELLATTLNHDGQSASVTAPNGRAQRDLLRRALQEADLAGGDLDWVETHGTGTPLGDPIELEALRAVLRGTPGRVLPIGAVKSRIGHLEAAAGIAGVIKVLLALEHGAVPPDRACAQLNDRFDWSAGELQPIAATLDWSGGGRRIAGIASFGMSGTNAYAILSSPPAAAVVGVSDRPLVVPISVQSAAAGAPLHQALSAVLEKAPPEARAELTAGQACRRSGGPWRRACLVPRVGPLSDVVEAPFVKAMKAPRVVFAYPGQGAQAVAMGAGLYRNEPAFRAAFDLASEAAGPVEGRRLSEWLYGATAADEARITQTDLSQPALVAFGHALTELWAELGLRPDAVLGHSVGEIGAALASGQFGIETAMRLAVRRGQLMQDRAGAGAMLALRADEKTALGLLDGLPDTVIAGYNGPAALSISGPVEQIDQLQARAEAAGCATALIRVARAFHSPAMAQAADELIDGRALNAGPGVLPVYSTLSGTLAAPGGFGAPQYWRDQMLQPVRFLQAAQAAANSGETLFMEIGPGAVLSRLGAAATPDAVWIGGAGGQETLAEAAGAAWSHGAALDWARYFGTRGASGDRLPRHPMADQPMPRRPVGAAALGVSVPLASPVSSSVAAQDGVQQSDLMPDLLQTEILPIVARISGLTVERIAQDAPMTALGMDSLGMLQLQRALSSRLGLEVDLRALFETYETPRKLADLLASTRPAPIPVPDSPALPQGAEGRSGGMAEVMRAQLQMVEDIIARQLQVMSGGGTVPVSAAAPARPVVLARPAQAEIKGLFRQPKKDGSDLSAAQQDHVMDLSRRWNARSAGSKAGAQSARTHVANSRAVFGFAPDLKELTYPLMSDRAEGAHVWDVDGNRYVDVTMGFGVYLCGHKPDFVTKALHEELDRGAAIGPATPLAEQVAERIYAMTGAERSAFFSTGTEAIMCAVRIARAVTGRQRIVIFKGAYHGSFDGILATGWIDDDGTPQTAPMTDGTLQGMVDSVITLDYGDMAGLEVIERYADDIALVLVEPVQSRNPENRPLEYLRALRELTRARDVPLLFDEVISGFRFAPGGMQEIYGIEADLVTYGKVLGHGQPIGVLSGSARYMDAVDGGAWRYGDDSGPGTRTAFVAGTFNGHPMALAAARAVLDHIRDAGSDFFAQLAERTEVMCQRLDMLFEAADVPVRMERFGSLFRFSYGPGAEILNTHLLNNGVFVWEQRNCFLSTAHGDAEVDLIVDAARQGVAALKAAGWFGACSQPRVVAHMASGAGELALRRQAALAHPGTWTDLIVLRLGATRYAPEVVAIAWAQVCQRHPALRACLAPDGTRRVGDAAAAAFEHHQFAPDSGGLDTVLDDWSKQALSRVFAFDRAPLRLSLLEVGEQALALTSSHLGFDGWSLALILGELGQTLDGDMPDPVDAPDTYRLWEENADFFRLDTPSERMVLPVDGPDPETVTPRGQRVTRMDIAPLYAEMAQRMRVVGTTPFVGFMAPYVVLLAWLSGQSRITVGVPVAGQALSGCLNLVGNLSFVRPVTVDLTAGMTLTEVGRLLHSEILKPGSRPPLDGLPERHVLFNLDGPIDLGAGLACAEIHPVPIAGARADLFLNLLRIGDRVVLDLDWNSDRFSGRSVQAWLDAYLALVGQAARGDLTLAKAFDLLQAEFPEARPATRVARQEPGRSQSADDTIPARAFTASEAVLARIWEDLLGTSVTTPDADFFDLGGGSLQAVRLLGRITAEFGTEPSLEWIFAYPRLSEMAAALDARAGERHEALPARSLSDRVPALPQQQQLHLLEAVSDPGPAYNICLRLDFGQRLAGETLALAMRQLARRHASLRTTFDWGQDQLDQVIAPDVAADLAAELLSAEGGLAVLDGFAQRPFAQEGGPLWRVGLMDRGDAGSTVILVLHHIISDAWSAEIMVRDLLDAYQRVALAVDPLPMLERDFADHALWVVTADEGRAAALDFWREAAAQMPALTALPGESPRPTEKSFAGARSSRKLPADLLRQVQRRARVLRTTPFQMVLTAIATYAADVLERRNLVIGTVSAGRNRPGMDKVIGLFANTLPLCLDLPEGQSWADRIALVRAALLGASAHDLVSLQEIVATLGQRPDPSSNPLFEICVTHDDRRGLAQLGAELGFDFAEMVLPTTQFDLSFYLIETGRDATLDVTYATAIHSPARAEEVLDAVFAALARMCSDPSGPADRQFTLAPLRDTTARPTSAMPGVMAPQGRVPEPTALQKRLWFVDSFENGELYEAAPTYYNMAAQYVLDAEVSAICLGDRLGRLYQKIPALSVAFDMRSDQPRFTVATAPVWSCVDLEPDAIDAFIDAPFDLSAGGLLRAARVAGADGTHRLLLVAHHILTDLRGLDRLAEALLQDEIAPDLMQGSLAPAQAGVETDLAFWREMLGANPPRLLLPVDHPRAAVHVFQRGTVTMSLGAAECAALDASAVQQKIALDDLILAGFVALLHRLSGQDSIVLGQTCARQGSGLGAHDNLVTLNIALHAQLSTGDMIAEIARQARQAELHGQTDFDVVVLDLRPENDMSRTALFDILMVRESDPATTRCTPGAVGWGKYDLVLAPLRRADGGLDLGLTFNSYMFDTATIRHWGEMLAHLLGVLPHSGDQPFDLLPLMPEAAVAPLIAAGAPRRSTVDIAFASVPAALRAAAVAHPDAVALWDDAGCTTYSTLDADARDLAYRLVAGGVQQGDRVAVLLARGPTYVRAMLAVMQAGAAFVPLDMQAARDRTARILEDAGVRCILVSGDAGADLLPTGIAVVDVASAPLDEGPQPTLPKVRAQDAAYVIFTSGSTGRPKGVVVEHRNLLALVLGQGGVYPIAAGDRWSWFHSPAFDFSVWEVWGALLTGGEVVVIPDAARTDLAAFRSILAQSGVTQLSLTPSAFRALSDLEMTEGADALAIKAVWFGGEALTPAVVQPWSQRYPDCQLINLFGITETTVHTTFRPLTPADLNRSDSPIGAPLPSYGLTIRDRALRPVPAGVQGEIVVSGSGVARGYLGQPEQTAARFVDDPHDPGRRLYLSGDLGRMSLSGEVTYLGRADDQVKLRGYRIELGEVESGLCSFVGVRGAAAGLLGDTGSDAILAVWITLEGPVDPDALSAHLAAALPAYMIPRRIFVVDTLPLTLNGKIDRKALRQMTDHPIGADGDAAAPRPGPESRIAEILSALLDRPAIGRTESFFALGGHSLMANKAVLRLRAQLGMTLSLRDFFAAQTVAALAALGAMEHVVSEPTILPVPDAESYPLSSAQTRLFAMQTAQPESASYNMVGGFIIDGALDHAALALAFGDLIDRHEILRTRFVTRAGRPMQVIDAPGAAFDLFEAEPGGGTTDARISRALDHEFAHVFDLARGPLLRAGLGALGADQWLLVLNLHHIISDGWSVPIMLADLSAFYAARSGAGDARLPEPLAIQYRDFACWQMDQPEGHVVDAARDHWLQRLGAGATVASLPTDAPRLALRSGRGQMARHRLDASTSAALRSQLSQAGSTLFSVCAAALHILLRLRGACEGATVIGTADAGRDVIETEDQLGFYLNLLPHVLDLGANVPVVDWLEGAARETGAMLTHKTVPFERMLDALGLRAEPGHNPVFDILLLVQNNEATRKNLGRLGLREVPDQTRTARYDLNLMVEDRTEIELVLEYDTALFNTDTMTWFLADFARLLDGFVKTPESSPLDILGVTDAAQADTAQGLLDADDPLLGAL</sequence>
<dbReference type="InterPro" id="IPR015424">
    <property type="entry name" value="PyrdxlP-dep_Trfase"/>
</dbReference>
<dbReference type="PANTHER" id="PTHR45527:SF1">
    <property type="entry name" value="FATTY ACID SYNTHASE"/>
    <property type="match status" value="1"/>
</dbReference>
<dbReference type="Gene3D" id="3.30.559.10">
    <property type="entry name" value="Chloramphenicol acetyltransferase-like domain"/>
    <property type="match status" value="4"/>
</dbReference>
<proteinExistence type="inferred from homology"/>
<dbReference type="Pfam" id="PF00501">
    <property type="entry name" value="AMP-binding"/>
    <property type="match status" value="2"/>
</dbReference>
<feature type="domain" description="Ketosynthase family 3 (KS3)" evidence="7">
    <location>
        <begin position="658"/>
        <end position="1073"/>
    </location>
</feature>
<dbReference type="SUPFAM" id="SSF53901">
    <property type="entry name" value="Thiolase-like"/>
    <property type="match status" value="1"/>
</dbReference>
<dbReference type="PANTHER" id="PTHR45527">
    <property type="entry name" value="NONRIBOSOMAL PEPTIDE SYNTHETASE"/>
    <property type="match status" value="1"/>
</dbReference>
<dbReference type="InterPro" id="IPR014030">
    <property type="entry name" value="Ketoacyl_synth_N"/>
</dbReference>
<dbReference type="SUPFAM" id="SSF52777">
    <property type="entry name" value="CoA-dependent acyltransferases"/>
    <property type="match status" value="8"/>
</dbReference>
<dbReference type="GO" id="GO:0008483">
    <property type="term" value="F:transaminase activity"/>
    <property type="evidence" value="ECO:0007669"/>
    <property type="project" value="InterPro"/>
</dbReference>
<dbReference type="InterPro" id="IPR010071">
    <property type="entry name" value="AA_adenyl_dom"/>
</dbReference>
<dbReference type="CDD" id="cd00833">
    <property type="entry name" value="PKS"/>
    <property type="match status" value="1"/>
</dbReference>
<dbReference type="Gene3D" id="3.40.366.10">
    <property type="entry name" value="Malonyl-Coenzyme A Acyl Carrier Protein, domain 2"/>
    <property type="match status" value="1"/>
</dbReference>
<keyword evidence="4" id="KW-0663">Pyridoxal phosphate</keyword>
<dbReference type="GO" id="GO:0016746">
    <property type="term" value="F:acyltransferase activity"/>
    <property type="evidence" value="ECO:0007669"/>
    <property type="project" value="InterPro"/>
</dbReference>
<comment type="similarity">
    <text evidence="5">In the C-terminal section; belongs to the NRP synthetase family.</text>
</comment>
<feature type="domain" description="Carrier" evidence="6">
    <location>
        <begin position="566"/>
        <end position="641"/>
    </location>
</feature>
<dbReference type="InterPro" id="IPR016039">
    <property type="entry name" value="Thiolase-like"/>
</dbReference>
<dbReference type="Proteomes" id="UP000198417">
    <property type="component" value="Unassembled WGS sequence"/>
</dbReference>
<dbReference type="Pfam" id="PF00550">
    <property type="entry name" value="PP-binding"/>
    <property type="match status" value="4"/>
</dbReference>
<evidence type="ECO:0000256" key="2">
    <source>
        <dbReference type="ARBA" id="ARBA00022553"/>
    </source>
</evidence>
<dbReference type="Gene3D" id="3.40.640.10">
    <property type="entry name" value="Type I PLP-dependent aspartate aminotransferase-like (Major domain)"/>
    <property type="match status" value="1"/>
</dbReference>
<evidence type="ECO:0000256" key="3">
    <source>
        <dbReference type="ARBA" id="ARBA00022679"/>
    </source>
</evidence>
<evidence type="ECO:0000313" key="9">
    <source>
        <dbReference type="Proteomes" id="UP000198417"/>
    </source>
</evidence>
<dbReference type="SUPFAM" id="SSF47336">
    <property type="entry name" value="ACP-like"/>
    <property type="match status" value="4"/>
</dbReference>
<evidence type="ECO:0000256" key="5">
    <source>
        <dbReference type="ARBA" id="ARBA00029443"/>
    </source>
</evidence>
<dbReference type="InterPro" id="IPR009081">
    <property type="entry name" value="PP-bd_ACP"/>
</dbReference>